<keyword evidence="13" id="KW-1185">Reference proteome</keyword>
<evidence type="ECO:0000256" key="2">
    <source>
        <dbReference type="ARBA" id="ARBA00005273"/>
    </source>
</evidence>
<evidence type="ECO:0000256" key="9">
    <source>
        <dbReference type="ARBA" id="ARBA00023204"/>
    </source>
</evidence>
<proteinExistence type="inferred from homology"/>
<dbReference type="PANTHER" id="PTHR12831:SF0">
    <property type="entry name" value="GENERAL TRANSCRIPTION FACTOR IIH SUBUNIT 3"/>
    <property type="match status" value="1"/>
</dbReference>
<dbReference type="PANTHER" id="PTHR12831">
    <property type="entry name" value="TRANSCRIPTION INITIATION FACTOR IIH TFIIH , POLYPEPTIDE 3-RELATED"/>
    <property type="match status" value="1"/>
</dbReference>
<keyword evidence="9 11" id="KW-0234">DNA repair</keyword>
<dbReference type="Pfam" id="PF03850">
    <property type="entry name" value="Tfb4"/>
    <property type="match status" value="1"/>
</dbReference>
<accession>A0AAV2QIE5</accession>
<sequence>MADEGCLLAVVLDVHPQLSECDELVSTYLNSFMAFCNFHLASNTKNTLAVVAANHNETRFLYPRVQNREEIQHQESRQQDGRLEQLGSINISIIEELKEMMSFNLVVNQSDCLLAGAIGRALLYIKRREIQHPLGKKINSRILVIKYTSEAGGHYLNFVNTYLTAQKMHTAIDVFVIGNDSTLLQQGADISGGFYHRIDEVGEMMQNLILLYSPDISMRKRISAPTKISVDYRASCFCHRNLVEVGNVCSNCLSVYCMSVPLCTTCHAMFGHVRKPSKNKKKK</sequence>
<keyword evidence="3 11" id="KW-0479">Metal-binding</keyword>
<comment type="subunit">
    <text evidence="11">Part of a TFIID-containing RNA polymerase II pre-initiation complex that is composed of TBP and at least GTF2A1, GTF2A2, GTF2E1, GTF2E2, GTF2F1, GTF2H2, GTF2H3, GTF2H4, GTF2H5, GTF2B, TCEA1, ERCC2, ERCC3, TAF1, TAF2, TAF3, TAF4, TAF5, TAF6, TAF7, TAF8, TAF9, TAF10, TAF11, TAF12 and TAF13. Component of the 7-subunit TFIIH core complex composed of XPB/ERCC3, XPD/ERCC2, GTF2H1, GTF2H2, GTF2H3, GTF2H4 and GTF2H5, which is active in NER. The core complex associates with the 3-subunit CDK-activating kinase (CAK) module composed of CCNH/cyclin H, CDK7 and MNAT1 to form the 10-subunit holoenzyme (holo-TFIIH) active in transcription. Interacts with RARA; the interaction requires prior phosphorylation of RARA on 'Ser-369' which then enhances interaction of RARA with CDK7.</text>
</comment>
<dbReference type="GO" id="GO:0006355">
    <property type="term" value="P:regulation of DNA-templated transcription"/>
    <property type="evidence" value="ECO:0007669"/>
    <property type="project" value="InterPro"/>
</dbReference>
<keyword evidence="4 11" id="KW-0227">DNA damage</keyword>
<evidence type="ECO:0000313" key="12">
    <source>
        <dbReference type="EMBL" id="CAL4082059.1"/>
    </source>
</evidence>
<keyword evidence="6 11" id="KW-0862">Zinc</keyword>
<dbReference type="GO" id="GO:0000439">
    <property type="term" value="C:transcription factor TFIIH core complex"/>
    <property type="evidence" value="ECO:0007669"/>
    <property type="project" value="UniProtKB-UniRule"/>
</dbReference>
<dbReference type="InterPro" id="IPR036465">
    <property type="entry name" value="vWFA_dom_sf"/>
</dbReference>
<dbReference type="Gene3D" id="3.40.50.410">
    <property type="entry name" value="von Willebrand factor, type A domain"/>
    <property type="match status" value="1"/>
</dbReference>
<dbReference type="GO" id="GO:0008270">
    <property type="term" value="F:zinc ion binding"/>
    <property type="evidence" value="ECO:0007669"/>
    <property type="project" value="UniProtKB-KW"/>
</dbReference>
<evidence type="ECO:0000256" key="4">
    <source>
        <dbReference type="ARBA" id="ARBA00022763"/>
    </source>
</evidence>
<evidence type="ECO:0000256" key="5">
    <source>
        <dbReference type="ARBA" id="ARBA00022771"/>
    </source>
</evidence>
<evidence type="ECO:0000256" key="1">
    <source>
        <dbReference type="ARBA" id="ARBA00004123"/>
    </source>
</evidence>
<dbReference type="GO" id="GO:0006289">
    <property type="term" value="P:nucleotide-excision repair"/>
    <property type="evidence" value="ECO:0007669"/>
    <property type="project" value="UniProtKB-UniRule"/>
</dbReference>
<keyword evidence="8 11" id="KW-0804">Transcription</keyword>
<name>A0AAV2QIE5_MEGNR</name>
<evidence type="ECO:0000256" key="8">
    <source>
        <dbReference type="ARBA" id="ARBA00023163"/>
    </source>
</evidence>
<gene>
    <name evidence="12" type="ORF">MNOR_LOCUS11689</name>
</gene>
<evidence type="ECO:0000256" key="6">
    <source>
        <dbReference type="ARBA" id="ARBA00022833"/>
    </source>
</evidence>
<evidence type="ECO:0000256" key="10">
    <source>
        <dbReference type="ARBA" id="ARBA00023242"/>
    </source>
</evidence>
<comment type="function">
    <text evidence="11">Component of the general transcription and DNA repair factor IIH (TFIIH) core complex, which is involved in general and transcription-coupled nucleotide excision repair (NER) of damaged DNA and, when complexed to CAK, in RNA transcription by RNA polymerase II. In NER, TFIIH acts by opening DNA around the lesion to allow the excision of the damaged oligonucleotide and its replacement by a new DNA fragment. In transcription, TFIIH has an essential role in transcription initiation. When the pre-initiation complex (PIC) has been established, TFIIH is required for promoter opening and promoter escape. Phosphorylation of the C-terminal tail (CTD) of the largest subunit of RNA polymerase II by the kinase module CAK controls the initiation of transcription.</text>
</comment>
<evidence type="ECO:0000256" key="11">
    <source>
        <dbReference type="RuleBase" id="RU368090"/>
    </source>
</evidence>
<keyword evidence="10 11" id="KW-0539">Nucleus</keyword>
<keyword evidence="5 11" id="KW-0863">Zinc-finger</keyword>
<evidence type="ECO:0000256" key="7">
    <source>
        <dbReference type="ARBA" id="ARBA00023015"/>
    </source>
</evidence>
<dbReference type="Proteomes" id="UP001497623">
    <property type="component" value="Unassembled WGS sequence"/>
</dbReference>
<keyword evidence="7 11" id="KW-0805">Transcription regulation</keyword>
<evidence type="ECO:0000313" key="13">
    <source>
        <dbReference type="Proteomes" id="UP001497623"/>
    </source>
</evidence>
<comment type="caution">
    <text evidence="12">The sequence shown here is derived from an EMBL/GenBank/DDBJ whole genome shotgun (WGS) entry which is preliminary data.</text>
</comment>
<comment type="similarity">
    <text evidence="2 11">Belongs to the TFB4 family.</text>
</comment>
<dbReference type="GO" id="GO:0005675">
    <property type="term" value="C:transcription factor TFIIH holo complex"/>
    <property type="evidence" value="ECO:0007669"/>
    <property type="project" value="UniProtKB-UniRule"/>
</dbReference>
<dbReference type="EMBL" id="CAXKWB010006207">
    <property type="protein sequence ID" value="CAL4082059.1"/>
    <property type="molecule type" value="Genomic_DNA"/>
</dbReference>
<dbReference type="AlphaFoldDB" id="A0AAV2QIE5"/>
<protein>
    <recommendedName>
        <fullName evidence="11">General transcription factor IIH subunit 3</fullName>
    </recommendedName>
    <alternativeName>
        <fullName evidence="11">General transcription factor IIH polypeptide 3</fullName>
    </alternativeName>
</protein>
<evidence type="ECO:0000256" key="3">
    <source>
        <dbReference type="ARBA" id="ARBA00022723"/>
    </source>
</evidence>
<comment type="subcellular location">
    <subcellularLocation>
        <location evidence="1 11">Nucleus</location>
    </subcellularLocation>
</comment>
<dbReference type="InterPro" id="IPR004600">
    <property type="entry name" value="TFIIH_Tfb4/GTF2H3"/>
</dbReference>
<reference evidence="12 13" key="1">
    <citation type="submission" date="2024-05" db="EMBL/GenBank/DDBJ databases">
        <authorList>
            <person name="Wallberg A."/>
        </authorList>
    </citation>
    <scope>NUCLEOTIDE SEQUENCE [LARGE SCALE GENOMIC DNA]</scope>
</reference>
<organism evidence="12 13">
    <name type="scientific">Meganyctiphanes norvegica</name>
    <name type="common">Northern krill</name>
    <name type="synonym">Thysanopoda norvegica</name>
    <dbReference type="NCBI Taxonomy" id="48144"/>
    <lineage>
        <taxon>Eukaryota</taxon>
        <taxon>Metazoa</taxon>
        <taxon>Ecdysozoa</taxon>
        <taxon>Arthropoda</taxon>
        <taxon>Crustacea</taxon>
        <taxon>Multicrustacea</taxon>
        <taxon>Malacostraca</taxon>
        <taxon>Eumalacostraca</taxon>
        <taxon>Eucarida</taxon>
        <taxon>Euphausiacea</taxon>
        <taxon>Euphausiidae</taxon>
        <taxon>Meganyctiphanes</taxon>
    </lineage>
</organism>